<protein>
    <submittedName>
        <fullName evidence="1">Uncharacterized protein</fullName>
    </submittedName>
</protein>
<dbReference type="AlphaFoldDB" id="A0A1J5QBD8"/>
<comment type="caution">
    <text evidence="1">The sequence shown here is derived from an EMBL/GenBank/DDBJ whole genome shotgun (WGS) entry which is preliminary data.</text>
</comment>
<proteinExistence type="predicted"/>
<dbReference type="GO" id="GO:0003824">
    <property type="term" value="F:catalytic activity"/>
    <property type="evidence" value="ECO:0007669"/>
    <property type="project" value="InterPro"/>
</dbReference>
<reference evidence="1" key="1">
    <citation type="submission" date="2016-10" db="EMBL/GenBank/DDBJ databases">
        <title>Sequence of Gallionella enrichment culture.</title>
        <authorList>
            <person name="Poehlein A."/>
            <person name="Muehling M."/>
            <person name="Daniel R."/>
        </authorList>
    </citation>
    <scope>NUCLEOTIDE SEQUENCE</scope>
</reference>
<evidence type="ECO:0000313" key="1">
    <source>
        <dbReference type="EMBL" id="OIQ77279.1"/>
    </source>
</evidence>
<organism evidence="1">
    <name type="scientific">mine drainage metagenome</name>
    <dbReference type="NCBI Taxonomy" id="410659"/>
    <lineage>
        <taxon>unclassified sequences</taxon>
        <taxon>metagenomes</taxon>
        <taxon>ecological metagenomes</taxon>
    </lineage>
</organism>
<dbReference type="InterPro" id="IPR036663">
    <property type="entry name" value="Fumarylacetoacetase_C_sf"/>
</dbReference>
<dbReference type="Gene3D" id="3.90.850.10">
    <property type="entry name" value="Fumarylacetoacetase-like, C-terminal domain"/>
    <property type="match status" value="1"/>
</dbReference>
<name>A0A1J5QBD8_9ZZZZ</name>
<dbReference type="EMBL" id="MLJW01001653">
    <property type="protein sequence ID" value="OIQ77279.1"/>
    <property type="molecule type" value="Genomic_DNA"/>
</dbReference>
<sequence>MAGVDAVTARRLARSILEARKEGRTLRPLTNIHLLNRSDALKIQDALLDLRIGQGELLIGWYLEKSGEVAPLTDRMIFQAQPIGLVDAQRIDAVAISHDDVSSAELIIDRVVKGGLNEDFLAHGCGLVGIIMGEPIDYEIEGIREKVASALKLRNRELLVTDLVVRPVR</sequence>
<accession>A0A1J5QBD8</accession>
<gene>
    <name evidence="1" type="ORF">GALL_410290</name>
</gene>